<dbReference type="GO" id="GO:0000287">
    <property type="term" value="F:magnesium ion binding"/>
    <property type="evidence" value="ECO:0007669"/>
    <property type="project" value="InterPro"/>
</dbReference>
<dbReference type="Proteomes" id="UP000318538">
    <property type="component" value="Chromosome"/>
</dbReference>
<organism evidence="1 2">
    <name type="scientific">Rubripirellula lacrimiformis</name>
    <dbReference type="NCBI Taxonomy" id="1930273"/>
    <lineage>
        <taxon>Bacteria</taxon>
        <taxon>Pseudomonadati</taxon>
        <taxon>Planctomycetota</taxon>
        <taxon>Planctomycetia</taxon>
        <taxon>Pirellulales</taxon>
        <taxon>Pirellulaceae</taxon>
        <taxon>Rubripirellula</taxon>
    </lineage>
</organism>
<reference evidence="1 2" key="1">
    <citation type="submission" date="2019-02" db="EMBL/GenBank/DDBJ databases">
        <title>Deep-cultivation of Planctomycetes and their phenomic and genomic characterization uncovers novel biology.</title>
        <authorList>
            <person name="Wiegand S."/>
            <person name="Jogler M."/>
            <person name="Boedeker C."/>
            <person name="Pinto D."/>
            <person name="Vollmers J."/>
            <person name="Rivas-Marin E."/>
            <person name="Kohn T."/>
            <person name="Peeters S.H."/>
            <person name="Heuer A."/>
            <person name="Rast P."/>
            <person name="Oberbeckmann S."/>
            <person name="Bunk B."/>
            <person name="Jeske O."/>
            <person name="Meyerdierks A."/>
            <person name="Storesund J.E."/>
            <person name="Kallscheuer N."/>
            <person name="Luecker S."/>
            <person name="Lage O.M."/>
            <person name="Pohl T."/>
            <person name="Merkel B.J."/>
            <person name="Hornburger P."/>
            <person name="Mueller R.-W."/>
            <person name="Bruemmer F."/>
            <person name="Labrenz M."/>
            <person name="Spormann A.M."/>
            <person name="Op den Camp H."/>
            <person name="Overmann J."/>
            <person name="Amann R."/>
            <person name="Jetten M.S.M."/>
            <person name="Mascher T."/>
            <person name="Medema M.H."/>
            <person name="Devos D.P."/>
            <person name="Kaster A.-K."/>
            <person name="Ovreas L."/>
            <person name="Rohde M."/>
            <person name="Galperin M.Y."/>
            <person name="Jogler C."/>
        </authorList>
    </citation>
    <scope>NUCLEOTIDE SEQUENCE [LARGE SCALE GENOMIC DNA]</scope>
    <source>
        <strain evidence="1 2">K22_7</strain>
    </source>
</reference>
<gene>
    <name evidence="1" type="primary">rusA</name>
    <name evidence="1" type="ORF">K227x_36140</name>
</gene>
<sequence length="172" mass="19374">MIRLTLPYPPSVNHYWRHVGNRVLISKEGRKYRAAVSSLLNRKNIETLTGDLIVDIVVYPPDRRRRDVDNCLKAMLDSMQWGGAYEDDSQIVRLTIEKREPAPKAGNAEVVIQRIPAPIGKAGFRSCLRCDEAFVSTGPGNRICESCTFINDLLPPAMPIERGCKRHNGDLM</sequence>
<protein>
    <submittedName>
        <fullName evidence="1">Crossover junction endodeoxyribonuclease RusA</fullName>
        <ecNumber evidence="1">3.1.22.4</ecNumber>
    </submittedName>
</protein>
<name>A0A517NDK5_9BACT</name>
<dbReference type="OrthoDB" id="73971at2"/>
<dbReference type="RefSeq" id="WP_145171209.1">
    <property type="nucleotide sequence ID" value="NZ_CP036525.1"/>
</dbReference>
<dbReference type="KEGG" id="rlc:K227x_36140"/>
<dbReference type="SUPFAM" id="SSF103084">
    <property type="entry name" value="Holliday junction resolvase RusA"/>
    <property type="match status" value="1"/>
</dbReference>
<evidence type="ECO:0000313" key="1">
    <source>
        <dbReference type="EMBL" id="QDT05215.1"/>
    </source>
</evidence>
<dbReference type="GO" id="GO:0006281">
    <property type="term" value="P:DNA repair"/>
    <property type="evidence" value="ECO:0007669"/>
    <property type="project" value="InterPro"/>
</dbReference>
<dbReference type="GO" id="GO:0016787">
    <property type="term" value="F:hydrolase activity"/>
    <property type="evidence" value="ECO:0007669"/>
    <property type="project" value="UniProtKB-KW"/>
</dbReference>
<dbReference type="Gene3D" id="3.30.1330.70">
    <property type="entry name" value="Holliday junction resolvase RusA"/>
    <property type="match status" value="1"/>
</dbReference>
<dbReference type="InterPro" id="IPR008822">
    <property type="entry name" value="Endonuclease_RusA-like"/>
</dbReference>
<dbReference type="EMBL" id="CP036525">
    <property type="protein sequence ID" value="QDT05215.1"/>
    <property type="molecule type" value="Genomic_DNA"/>
</dbReference>
<accession>A0A517NDK5</accession>
<keyword evidence="2" id="KW-1185">Reference proteome</keyword>
<dbReference type="EC" id="3.1.22.4" evidence="1"/>
<dbReference type="Pfam" id="PF05866">
    <property type="entry name" value="RusA"/>
    <property type="match status" value="1"/>
</dbReference>
<evidence type="ECO:0000313" key="2">
    <source>
        <dbReference type="Proteomes" id="UP000318538"/>
    </source>
</evidence>
<dbReference type="InterPro" id="IPR036614">
    <property type="entry name" value="RusA-like_sf"/>
</dbReference>
<dbReference type="GO" id="GO:0006310">
    <property type="term" value="P:DNA recombination"/>
    <property type="evidence" value="ECO:0007669"/>
    <property type="project" value="InterPro"/>
</dbReference>
<keyword evidence="1" id="KW-0378">Hydrolase</keyword>
<proteinExistence type="predicted"/>
<dbReference type="AlphaFoldDB" id="A0A517NDK5"/>